<dbReference type="HAMAP" id="MF_02128">
    <property type="entry name" value="TMP_kinase"/>
    <property type="match status" value="1"/>
</dbReference>
<dbReference type="Gene3D" id="3.30.1330.10">
    <property type="entry name" value="PurM-like, N-terminal domain"/>
    <property type="match status" value="1"/>
</dbReference>
<dbReference type="InterPro" id="IPR036921">
    <property type="entry name" value="PurM-like_N_sf"/>
</dbReference>
<comment type="pathway">
    <text evidence="1">Cofactor biosynthesis; thiamine diphosphate biosynthesis; thiamine diphosphate from thiamine phosphate: step 1/1.</text>
</comment>
<dbReference type="GO" id="GO:0009229">
    <property type="term" value="P:thiamine diphosphate biosynthetic process"/>
    <property type="evidence" value="ECO:0007669"/>
    <property type="project" value="UniProtKB-UniRule"/>
</dbReference>
<keyword evidence="1" id="KW-0479">Metal-binding</keyword>
<dbReference type="GO" id="GO:0005524">
    <property type="term" value="F:ATP binding"/>
    <property type="evidence" value="ECO:0007669"/>
    <property type="project" value="UniProtKB-UniRule"/>
</dbReference>
<dbReference type="EC" id="2.7.4.16" evidence="1"/>
<dbReference type="InterPro" id="IPR036676">
    <property type="entry name" value="PurM-like_C_sf"/>
</dbReference>
<comment type="miscellaneous">
    <text evidence="1">Reaction mechanism of ThiL seems to utilize a direct, inline transfer of the gamma-phosphate of ATP to TMP rather than a phosphorylated enzyme intermediate.</text>
</comment>
<feature type="binding site" evidence="1">
    <location>
        <position position="144"/>
    </location>
    <ligand>
        <name>Mg(2+)</name>
        <dbReference type="ChEBI" id="CHEBI:18420"/>
        <label>1</label>
    </ligand>
</feature>
<keyword evidence="1 4" id="KW-0418">Kinase</keyword>
<comment type="caution">
    <text evidence="4">The sequence shown here is derived from an EMBL/GenBank/DDBJ whole genome shotgun (WGS) entry which is preliminary data.</text>
</comment>
<feature type="binding site" evidence="1">
    <location>
        <position position="49"/>
    </location>
    <ligand>
        <name>Mg(2+)</name>
        <dbReference type="ChEBI" id="CHEBI:18420"/>
        <label>4</label>
    </ligand>
</feature>
<comment type="function">
    <text evidence="1">Catalyzes the ATP-dependent phosphorylation of thiamine-monophosphate (TMP) to form thiamine-pyrophosphate (TPP), the active form of vitamin B1.</text>
</comment>
<dbReference type="GO" id="GO:0009228">
    <property type="term" value="P:thiamine biosynthetic process"/>
    <property type="evidence" value="ECO:0007669"/>
    <property type="project" value="UniProtKB-KW"/>
</dbReference>
<dbReference type="CDD" id="cd02194">
    <property type="entry name" value="ThiL"/>
    <property type="match status" value="1"/>
</dbReference>
<dbReference type="Proteomes" id="UP000336646">
    <property type="component" value="Unassembled WGS sequence"/>
</dbReference>
<dbReference type="Gene3D" id="3.90.650.10">
    <property type="entry name" value="PurM-like C-terminal domain"/>
    <property type="match status" value="1"/>
</dbReference>
<dbReference type="AlphaFoldDB" id="A0A6C1TZF7"/>
<evidence type="ECO:0000313" key="5">
    <source>
        <dbReference type="Proteomes" id="UP000336646"/>
    </source>
</evidence>
<feature type="binding site" evidence="1">
    <location>
        <position position="238"/>
    </location>
    <ligand>
        <name>Mg(2+)</name>
        <dbReference type="ChEBI" id="CHEBI:18420"/>
        <label>5</label>
    </ligand>
</feature>
<feature type="binding site" evidence="1">
    <location>
        <position position="237"/>
    </location>
    <ligand>
        <name>ATP</name>
        <dbReference type="ChEBI" id="CHEBI:30616"/>
    </ligand>
</feature>
<feature type="binding site" evidence="1">
    <location>
        <position position="96"/>
    </location>
    <ligand>
        <name>Mg(2+)</name>
        <dbReference type="ChEBI" id="CHEBI:18420"/>
        <label>3</label>
    </ligand>
</feature>
<feature type="binding site" evidence="1">
    <location>
        <position position="96"/>
    </location>
    <ligand>
        <name>Mg(2+)</name>
        <dbReference type="ChEBI" id="CHEBI:18420"/>
        <label>4</label>
    </ligand>
</feature>
<dbReference type="GO" id="GO:0000287">
    <property type="term" value="F:magnesium ion binding"/>
    <property type="evidence" value="ECO:0007669"/>
    <property type="project" value="UniProtKB-UniRule"/>
</dbReference>
<dbReference type="PIRSF" id="PIRSF005303">
    <property type="entry name" value="Thiam_monoph_kin"/>
    <property type="match status" value="1"/>
</dbReference>
<evidence type="ECO:0000256" key="2">
    <source>
        <dbReference type="SAM" id="MobiDB-lite"/>
    </source>
</evidence>
<dbReference type="NCBIfam" id="TIGR01379">
    <property type="entry name" value="thiL"/>
    <property type="match status" value="1"/>
</dbReference>
<dbReference type="EMBL" id="RXIR01000009">
    <property type="protein sequence ID" value="TVS28837.1"/>
    <property type="molecule type" value="Genomic_DNA"/>
</dbReference>
<feature type="binding site" evidence="1">
    <location>
        <position position="74"/>
    </location>
    <ligand>
        <name>substrate</name>
    </ligand>
</feature>
<feature type="binding site" evidence="1">
    <location>
        <position position="329"/>
    </location>
    <ligand>
        <name>substrate</name>
    </ligand>
</feature>
<feature type="binding site" evidence="1">
    <location>
        <position position="65"/>
    </location>
    <ligand>
        <name>Mg(2+)</name>
        <dbReference type="ChEBI" id="CHEBI:18420"/>
        <label>4</label>
    </ligand>
</feature>
<dbReference type="UniPathway" id="UPA00060">
    <property type="reaction ID" value="UER00142"/>
</dbReference>
<reference evidence="4 5" key="1">
    <citation type="submission" date="2018-12" db="EMBL/GenBank/DDBJ databases">
        <title>Corynebacterium sanguinis sp. nov., a clinically-associated and environmental corynebacterium.</title>
        <authorList>
            <person name="Gonzales-Siles L."/>
            <person name="Jaen-Luchoro D."/>
            <person name="Cardew S."/>
            <person name="Inganas E."/>
            <person name="Ohlen M."/>
            <person name="Jensie-Markopolous S."/>
            <person name="Pinyeiro-Iglesias B."/>
            <person name="Molin K."/>
            <person name="Skovbjerg S."/>
            <person name="Svensson-Stadler L."/>
            <person name="Funke G."/>
            <person name="Moore E.R.B."/>
        </authorList>
    </citation>
    <scope>NUCLEOTIDE SEQUENCE [LARGE SCALE GENOMIC DNA]</scope>
    <source>
        <strain evidence="4 5">58734</strain>
    </source>
</reference>
<feature type="compositionally biased region" description="Basic and acidic residues" evidence="2">
    <location>
        <begin position="1"/>
        <end position="10"/>
    </location>
</feature>
<feature type="binding site" evidence="1">
    <location>
        <position position="66"/>
    </location>
    <ligand>
        <name>Mg(2+)</name>
        <dbReference type="ChEBI" id="CHEBI:18420"/>
        <label>1</label>
    </ligand>
</feature>
<feature type="binding site" evidence="1">
    <location>
        <position position="288"/>
    </location>
    <ligand>
        <name>substrate</name>
    </ligand>
</feature>
<dbReference type="SUPFAM" id="SSF56042">
    <property type="entry name" value="PurM C-terminal domain-like"/>
    <property type="match status" value="1"/>
</dbReference>
<proteinExistence type="inferred from homology"/>
<dbReference type="OrthoDB" id="9802811at2"/>
<dbReference type="Pfam" id="PF00586">
    <property type="entry name" value="AIRS"/>
    <property type="match status" value="1"/>
</dbReference>
<name>A0A6C1TZF7_9CORY</name>
<dbReference type="SUPFAM" id="SSF55326">
    <property type="entry name" value="PurM N-terminal domain-like"/>
    <property type="match status" value="1"/>
</dbReference>
<keyword evidence="1 4" id="KW-0808">Transferase</keyword>
<sequence length="333" mass="34381">MIRQSNERRTSPVIETGFPATGPTLGEVGEHEVIRAILGEAPSPFNGDDAAVLTPPVPNSRVVVTTDMLVQGRHFAPELTTPFAVGRKAVVQNFADIEAMGARPIAAVLAFSAPPELPLEVVRQFAAGIQSKVGEYTSELVGGDVTSGASLVLSISAVGSLGGSLPALELARARAGQRLVAHGKIGYSAAGLALLQSGTEIPEHLHPLVHAYQAPELTPGRGMIARAAGATAMTDNSDGLVHDVGTLAERSKVLIDLDSAAIAPDELQIAAGELLGVDPWQWVLSGGEDHTLLGTIDGSAPVGFRTVGEVRKGAGVLVDGSTPAYSQGWESFS</sequence>
<accession>A0A6C1TZF7</accession>
<comment type="catalytic activity">
    <reaction evidence="1">
        <text>thiamine phosphate + ATP = thiamine diphosphate + ADP</text>
        <dbReference type="Rhea" id="RHEA:15913"/>
        <dbReference type="ChEBI" id="CHEBI:30616"/>
        <dbReference type="ChEBI" id="CHEBI:37575"/>
        <dbReference type="ChEBI" id="CHEBI:58937"/>
        <dbReference type="ChEBI" id="CHEBI:456216"/>
        <dbReference type="EC" id="2.7.4.16"/>
    </reaction>
</comment>
<organism evidence="4 5">
    <name type="scientific">Corynebacterium sanguinis</name>
    <dbReference type="NCBI Taxonomy" id="2594913"/>
    <lineage>
        <taxon>Bacteria</taxon>
        <taxon>Bacillati</taxon>
        <taxon>Actinomycetota</taxon>
        <taxon>Actinomycetes</taxon>
        <taxon>Mycobacteriales</taxon>
        <taxon>Corynebacteriaceae</taxon>
        <taxon>Corynebacterium</taxon>
    </lineage>
</organism>
<dbReference type="PANTHER" id="PTHR30270:SF0">
    <property type="entry name" value="THIAMINE-MONOPHOSPHATE KINASE"/>
    <property type="match status" value="1"/>
</dbReference>
<feature type="domain" description="PurM-like N-terminal" evidence="3">
    <location>
        <begin position="47"/>
        <end position="160"/>
    </location>
</feature>
<evidence type="ECO:0000256" key="1">
    <source>
        <dbReference type="HAMAP-Rule" id="MF_02128"/>
    </source>
</evidence>
<keyword evidence="1" id="KW-0784">Thiamine biosynthesis</keyword>
<keyword evidence="1" id="KW-0547">Nucleotide-binding</keyword>
<feature type="binding site" evidence="1">
    <location>
        <position position="96"/>
    </location>
    <ligand>
        <name>Mg(2+)</name>
        <dbReference type="ChEBI" id="CHEBI:18420"/>
        <label>2</label>
    </ligand>
</feature>
<feature type="binding site" evidence="1">
    <location>
        <position position="67"/>
    </location>
    <ligand>
        <name>Mg(2+)</name>
        <dbReference type="ChEBI" id="CHEBI:18420"/>
        <label>2</label>
    </ligand>
</feature>
<protein>
    <recommendedName>
        <fullName evidence="1">Thiamine-monophosphate kinase</fullName>
        <shortName evidence="1">TMP kinase</shortName>
        <shortName evidence="1">Thiamine-phosphate kinase</shortName>
        <ecNumber evidence="1">2.7.4.16</ecNumber>
    </recommendedName>
</protein>
<gene>
    <name evidence="1" type="primary">thiL</name>
    <name evidence="4" type="ORF">EKI59_05785</name>
</gene>
<comment type="similarity">
    <text evidence="1">Belongs to the thiamine-monophosphate kinase family.</text>
</comment>
<keyword evidence="1" id="KW-0067">ATP-binding</keyword>
<feature type="binding site" evidence="1">
    <location>
        <position position="67"/>
    </location>
    <ligand>
        <name>Mg(2+)</name>
        <dbReference type="ChEBI" id="CHEBI:18420"/>
        <label>1</label>
    </ligand>
</feature>
<feature type="region of interest" description="Disordered" evidence="2">
    <location>
        <begin position="1"/>
        <end position="25"/>
    </location>
</feature>
<dbReference type="InterPro" id="IPR016188">
    <property type="entry name" value="PurM-like_N"/>
</dbReference>
<dbReference type="NCBIfam" id="NF004351">
    <property type="entry name" value="PRK05731.1-4"/>
    <property type="match status" value="1"/>
</dbReference>
<feature type="binding site" evidence="1">
    <location>
        <position position="235"/>
    </location>
    <ligand>
        <name>Mg(2+)</name>
        <dbReference type="ChEBI" id="CHEBI:18420"/>
        <label>3</label>
    </ligand>
</feature>
<dbReference type="PANTHER" id="PTHR30270">
    <property type="entry name" value="THIAMINE-MONOPHOSPHATE KINASE"/>
    <property type="match status" value="1"/>
</dbReference>
<keyword evidence="1" id="KW-0460">Magnesium</keyword>
<evidence type="ECO:0000259" key="3">
    <source>
        <dbReference type="Pfam" id="PF00586"/>
    </source>
</evidence>
<feature type="binding site" evidence="1">
    <location>
        <begin position="143"/>
        <end position="144"/>
    </location>
    <ligand>
        <name>ATP</name>
        <dbReference type="ChEBI" id="CHEBI:30616"/>
    </ligand>
</feature>
<comment type="caution">
    <text evidence="1">Lacks conserved residue(s) required for the propagation of feature annotation.</text>
</comment>
<feature type="binding site" evidence="1">
    <location>
        <position position="49"/>
    </location>
    <ligand>
        <name>Mg(2+)</name>
        <dbReference type="ChEBI" id="CHEBI:18420"/>
        <label>3</label>
    </ligand>
</feature>
<dbReference type="InterPro" id="IPR006283">
    <property type="entry name" value="ThiL-like"/>
</dbReference>
<dbReference type="GO" id="GO:0009030">
    <property type="term" value="F:thiamine-phosphate kinase activity"/>
    <property type="evidence" value="ECO:0007669"/>
    <property type="project" value="UniProtKB-UniRule"/>
</dbReference>
<evidence type="ECO:0000313" key="4">
    <source>
        <dbReference type="EMBL" id="TVS28837.1"/>
    </source>
</evidence>